<dbReference type="SUPFAM" id="SSF52540">
    <property type="entry name" value="P-loop containing nucleoside triphosphate hydrolases"/>
    <property type="match status" value="1"/>
</dbReference>
<evidence type="ECO:0000313" key="5">
    <source>
        <dbReference type="EMBL" id="GHF09638.1"/>
    </source>
</evidence>
<feature type="region of interest" description="Disordered" evidence="3">
    <location>
        <begin position="310"/>
        <end position="335"/>
    </location>
</feature>
<dbReference type="GO" id="GO:0006355">
    <property type="term" value="P:regulation of DNA-templated transcription"/>
    <property type="evidence" value="ECO:0007669"/>
    <property type="project" value="InterPro"/>
</dbReference>
<evidence type="ECO:0000259" key="4">
    <source>
        <dbReference type="PROSITE" id="PS50043"/>
    </source>
</evidence>
<dbReference type="Pfam" id="PF00196">
    <property type="entry name" value="GerE"/>
    <property type="match status" value="1"/>
</dbReference>
<dbReference type="SUPFAM" id="SSF46894">
    <property type="entry name" value="C-terminal effector domain of the bipartite response regulators"/>
    <property type="match status" value="1"/>
</dbReference>
<dbReference type="SUPFAM" id="SSF48452">
    <property type="entry name" value="TPR-like"/>
    <property type="match status" value="2"/>
</dbReference>
<reference evidence="5" key="1">
    <citation type="journal article" date="2014" name="Int. J. Syst. Evol. Microbiol.">
        <title>Complete genome sequence of Corynebacterium casei LMG S-19264T (=DSM 44701T), isolated from a smear-ripened cheese.</title>
        <authorList>
            <consortium name="US DOE Joint Genome Institute (JGI-PGF)"/>
            <person name="Walter F."/>
            <person name="Albersmeier A."/>
            <person name="Kalinowski J."/>
            <person name="Ruckert C."/>
        </authorList>
    </citation>
    <scope>NUCLEOTIDE SEQUENCE</scope>
    <source>
        <strain evidence="5">JCM 3302</strain>
    </source>
</reference>
<dbReference type="SMART" id="SM00421">
    <property type="entry name" value="HTH_LUXR"/>
    <property type="match status" value="1"/>
</dbReference>
<dbReference type="PRINTS" id="PR00038">
    <property type="entry name" value="HTHLUXR"/>
</dbReference>
<accession>A0A919AIQ8</accession>
<reference evidence="5" key="2">
    <citation type="submission" date="2020-09" db="EMBL/GenBank/DDBJ databases">
        <authorList>
            <person name="Sun Q."/>
            <person name="Ohkuma M."/>
        </authorList>
    </citation>
    <scope>NUCLEOTIDE SEQUENCE</scope>
    <source>
        <strain evidence="5">JCM 3302</strain>
    </source>
</reference>
<comment type="caution">
    <text evidence="5">The sequence shown here is derived from an EMBL/GenBank/DDBJ whole genome shotgun (WGS) entry which is preliminary data.</text>
</comment>
<name>A0A919AIQ8_9ACTN</name>
<dbReference type="Proteomes" id="UP000641386">
    <property type="component" value="Unassembled WGS sequence"/>
</dbReference>
<dbReference type="GO" id="GO:0003677">
    <property type="term" value="F:DNA binding"/>
    <property type="evidence" value="ECO:0007669"/>
    <property type="project" value="InterPro"/>
</dbReference>
<dbReference type="GO" id="GO:0005524">
    <property type="term" value="F:ATP binding"/>
    <property type="evidence" value="ECO:0007669"/>
    <property type="project" value="UniProtKB-KW"/>
</dbReference>
<dbReference type="Gene3D" id="1.10.10.10">
    <property type="entry name" value="Winged helix-like DNA-binding domain superfamily/Winged helix DNA-binding domain"/>
    <property type="match status" value="1"/>
</dbReference>
<dbReference type="InterPro" id="IPR041664">
    <property type="entry name" value="AAA_16"/>
</dbReference>
<protein>
    <submittedName>
        <fullName evidence="5">Transcriptional regulator</fullName>
    </submittedName>
</protein>
<dbReference type="PANTHER" id="PTHR16305:SF35">
    <property type="entry name" value="TRANSCRIPTIONAL ACTIVATOR DOMAIN"/>
    <property type="match status" value="1"/>
</dbReference>
<keyword evidence="6" id="KW-1185">Reference proteome</keyword>
<dbReference type="RefSeq" id="WP_189907431.1">
    <property type="nucleotide sequence ID" value="NZ_BNBC01000056.1"/>
</dbReference>
<dbReference type="InterPro" id="IPR011990">
    <property type="entry name" value="TPR-like_helical_dom_sf"/>
</dbReference>
<dbReference type="AlphaFoldDB" id="A0A919AIQ8"/>
<organism evidence="5 6">
    <name type="scientific">Streptomyces spiralis</name>
    <dbReference type="NCBI Taxonomy" id="66376"/>
    <lineage>
        <taxon>Bacteria</taxon>
        <taxon>Bacillati</taxon>
        <taxon>Actinomycetota</taxon>
        <taxon>Actinomycetes</taxon>
        <taxon>Kitasatosporales</taxon>
        <taxon>Streptomycetaceae</taxon>
        <taxon>Streptomyces</taxon>
    </lineage>
</organism>
<keyword evidence="1" id="KW-0547">Nucleotide-binding</keyword>
<dbReference type="InterPro" id="IPR027417">
    <property type="entry name" value="P-loop_NTPase"/>
</dbReference>
<evidence type="ECO:0000256" key="3">
    <source>
        <dbReference type="SAM" id="MobiDB-lite"/>
    </source>
</evidence>
<dbReference type="GO" id="GO:0005737">
    <property type="term" value="C:cytoplasm"/>
    <property type="evidence" value="ECO:0007669"/>
    <property type="project" value="TreeGrafter"/>
</dbReference>
<proteinExistence type="predicted"/>
<gene>
    <name evidence="5" type="ORF">GCM10014715_76790</name>
</gene>
<evidence type="ECO:0000256" key="2">
    <source>
        <dbReference type="ARBA" id="ARBA00022840"/>
    </source>
</evidence>
<dbReference type="EMBL" id="BNBC01000056">
    <property type="protein sequence ID" value="GHF09638.1"/>
    <property type="molecule type" value="Genomic_DNA"/>
</dbReference>
<evidence type="ECO:0000256" key="1">
    <source>
        <dbReference type="ARBA" id="ARBA00022741"/>
    </source>
</evidence>
<dbReference type="InterPro" id="IPR000792">
    <property type="entry name" value="Tscrpt_reg_LuxR_C"/>
</dbReference>
<feature type="domain" description="HTH luxR-type" evidence="4">
    <location>
        <begin position="901"/>
        <end position="966"/>
    </location>
</feature>
<dbReference type="PANTHER" id="PTHR16305">
    <property type="entry name" value="TESTICULAR SOLUBLE ADENYLYL CYCLASE"/>
    <property type="match status" value="1"/>
</dbReference>
<dbReference type="Gene3D" id="1.25.40.10">
    <property type="entry name" value="Tetratricopeptide repeat domain"/>
    <property type="match status" value="1"/>
</dbReference>
<keyword evidence="2" id="KW-0067">ATP-binding</keyword>
<dbReference type="PROSITE" id="PS00622">
    <property type="entry name" value="HTH_LUXR_1"/>
    <property type="match status" value="1"/>
</dbReference>
<dbReference type="InterPro" id="IPR036388">
    <property type="entry name" value="WH-like_DNA-bd_sf"/>
</dbReference>
<dbReference type="GO" id="GO:0004016">
    <property type="term" value="F:adenylate cyclase activity"/>
    <property type="evidence" value="ECO:0007669"/>
    <property type="project" value="TreeGrafter"/>
</dbReference>
<dbReference type="PROSITE" id="PS50043">
    <property type="entry name" value="HTH_LUXR_2"/>
    <property type="match status" value="1"/>
</dbReference>
<sequence length="966" mass="103534">MSVGTGTPRLWGREEALTAIDELAKEITAVDAPAGHTGPEGHAVRRTLLMVGEPGIGKTSVLEAAGRRVREAGGRARWVVGHPEEAAIAFSGLDALLHPLTRSLDEADTADRELIRGAVQGGQKQAGGVLSLAGAVVRLWSRWAEEGPLLILADDLQWLDQSTQDLLATCARRLDGEPVGLVLAARPTALPTSWERQAITVRLDHLDDVQAGRLLDSLPTPPEGRLRRQVLRQAGGNPLGLAELARSAARDARETGAAGVDLPLTDRLENLFARDLASLTPTARRLVLVAAVADLPDTAALAEILGDVLQPDPDEPAELEGGGPADESPVSERSTGAAVFAGRTRVLDVAEEAWARAEEAGLLVLRGGTVAFRHSLVRSAVLAAFPFDERARVHRLVASAPGLDADRRAWHLAAATVTPDEEVAAALESTADRARLRGGYAAAAMTLERAAQLSPRTEDRVRRLNAAAQSAMFGGHPRWVADLTAAVASLSDDEEARAEAHVHAGWALTVTSRHDEAMDRLLKAADAWADSDPGRCLEALGTAATVVYNSGDLRYRTTLLRRYRALPPHEPNAESAWILASCDPHDGRAEALRHLRHAASAETVEFRAWGPLGAAAWALDETDAAVQYYATLLELFRQAPTAGGNATVASANAIAQFEAGRWSAALSDLAEAERAASAGGLELAMVSTPLLNAALAAVRGDAQRAVSVLTEGTRDFDLRGTLTFEVRARQARALAALAQGDHQVAYFHLSRLFHPDGRPVHFHSSFHGLADLASSARRTGRTEEARTVVEGAVAQLPADLSPRLQLIVQRARGVLEEDPARAEELLRAAAFTSGAERWPFERALSLAELGEWLRRRHRNADARASLTEALELFQGLGAVPWATRASAELRAAGVDRPDAPRRDATMELTSQQLVIVKLAARGLTNREIGERLFLSPRTVGFHLNRAFPKLGVTSRFQLRDLMSSPE</sequence>
<dbReference type="CDD" id="cd06170">
    <property type="entry name" value="LuxR_C_like"/>
    <property type="match status" value="1"/>
</dbReference>
<evidence type="ECO:0000313" key="6">
    <source>
        <dbReference type="Proteomes" id="UP000641386"/>
    </source>
</evidence>
<dbReference type="Pfam" id="PF13191">
    <property type="entry name" value="AAA_16"/>
    <property type="match status" value="1"/>
</dbReference>
<dbReference type="InterPro" id="IPR016032">
    <property type="entry name" value="Sig_transdc_resp-reg_C-effctor"/>
</dbReference>